<dbReference type="EMBL" id="VJZA01000085">
    <property type="protein sequence ID" value="TVT17175.1"/>
    <property type="molecule type" value="Genomic_DNA"/>
</dbReference>
<evidence type="ECO:0008006" key="3">
    <source>
        <dbReference type="Google" id="ProtNLM"/>
    </source>
</evidence>
<dbReference type="RefSeq" id="WP_144643741.1">
    <property type="nucleotide sequence ID" value="NZ_BNAX01000004.1"/>
</dbReference>
<gene>
    <name evidence="1" type="ORF">FNH06_32500</name>
</gene>
<sequence length="204" mass="22489">MTDIVPAPPPHGEAAPADLGRVELIVREQLVRAGLPVDQVFTDVSERHTMLAGLAGVLAGLDPDTLARSHYISKMVAAAAVGLFDAALNYLWDELVNELHRRVARSDLQYFFEVAAGNSYLRKHLRDASDLGRIDDVHLLRAARDTGLITGAEFHDLDHIRFMRNHASAAHPNRVVLTGPDLAYWLRICIEVISYPDARGRTGP</sequence>
<evidence type="ECO:0000313" key="2">
    <source>
        <dbReference type="Proteomes" id="UP000318578"/>
    </source>
</evidence>
<accession>A0A557ZYT1</accession>
<dbReference type="AlphaFoldDB" id="A0A557ZYT1"/>
<name>A0A557ZYT1_9PSEU</name>
<comment type="caution">
    <text evidence="1">The sequence shown here is derived from an EMBL/GenBank/DDBJ whole genome shotgun (WGS) entry which is preliminary data.</text>
</comment>
<dbReference type="OrthoDB" id="1102561at2"/>
<proteinExistence type="predicted"/>
<protein>
    <recommendedName>
        <fullName evidence="3">DUF4145 domain-containing protein</fullName>
    </recommendedName>
</protein>
<evidence type="ECO:0000313" key="1">
    <source>
        <dbReference type="EMBL" id="TVT17175.1"/>
    </source>
</evidence>
<reference evidence="1 2" key="1">
    <citation type="submission" date="2019-07" db="EMBL/GenBank/DDBJ databases">
        <title>New species of Amycolatopsis and Streptomyces.</title>
        <authorList>
            <person name="Duangmal K."/>
            <person name="Teo W.F.A."/>
            <person name="Lipun K."/>
        </authorList>
    </citation>
    <scope>NUCLEOTIDE SEQUENCE [LARGE SCALE GENOMIC DNA]</scope>
    <source>
        <strain evidence="1 2">JCM 30562</strain>
    </source>
</reference>
<keyword evidence="2" id="KW-1185">Reference proteome</keyword>
<dbReference type="Proteomes" id="UP000318578">
    <property type="component" value="Unassembled WGS sequence"/>
</dbReference>
<organism evidence="1 2">
    <name type="scientific">Amycolatopsis acidiphila</name>
    <dbReference type="NCBI Taxonomy" id="715473"/>
    <lineage>
        <taxon>Bacteria</taxon>
        <taxon>Bacillati</taxon>
        <taxon>Actinomycetota</taxon>
        <taxon>Actinomycetes</taxon>
        <taxon>Pseudonocardiales</taxon>
        <taxon>Pseudonocardiaceae</taxon>
        <taxon>Amycolatopsis</taxon>
    </lineage>
</organism>